<dbReference type="EMBL" id="AUPL01005331">
    <property type="protein sequence ID" value="ESL06987.1"/>
    <property type="molecule type" value="Genomic_DNA"/>
</dbReference>
<comment type="catalytic activity">
    <reaction evidence="11">
        <text>a 1,2-diacyl-sn-glycero-3-phosphoethanolamine(in) = a 1,2-diacyl-sn-glycero-3-phosphoethanolamine(out)</text>
        <dbReference type="Rhea" id="RHEA:38895"/>
        <dbReference type="ChEBI" id="CHEBI:64612"/>
    </reaction>
</comment>
<evidence type="ECO:0000256" key="5">
    <source>
        <dbReference type="ARBA" id="ARBA00022448"/>
    </source>
</evidence>
<evidence type="ECO:0000256" key="7">
    <source>
        <dbReference type="ARBA" id="ARBA00023006"/>
    </source>
</evidence>
<dbReference type="GO" id="GO:0034727">
    <property type="term" value="P:piecemeal microautophagy of the nucleus"/>
    <property type="evidence" value="ECO:0007669"/>
    <property type="project" value="TreeGrafter"/>
</dbReference>
<feature type="compositionally biased region" description="Low complexity" evidence="12">
    <location>
        <begin position="633"/>
        <end position="647"/>
    </location>
</feature>
<dbReference type="GO" id="GO:0000422">
    <property type="term" value="P:autophagy of mitochondrion"/>
    <property type="evidence" value="ECO:0007669"/>
    <property type="project" value="TreeGrafter"/>
</dbReference>
<comment type="subcellular location">
    <subcellularLocation>
        <location evidence="1">Endoplasmic reticulum membrane</location>
        <topology evidence="1">Peripheral membrane protein</topology>
    </subcellularLocation>
    <subcellularLocation>
        <location evidence="2">Preautophagosomal structure membrane</location>
        <topology evidence="2">Peripheral membrane protein</topology>
    </subcellularLocation>
</comment>
<dbReference type="InterPro" id="IPR026849">
    <property type="entry name" value="ATG2"/>
</dbReference>
<feature type="region of interest" description="Disordered" evidence="12">
    <location>
        <begin position="628"/>
        <end position="658"/>
    </location>
</feature>
<sequence>MESVKNRMLLLGVRQLLGNIVKGIQCDQLERIGRLEGRLGFGFELSHLELNETFINNEILGVPVEGTSCAHSCASASLRLVRGHVNSISGDFALGPRGQRIIKIDGLQLVFDVIPKTECSVPTARRSCSASHTRETRGRRSCEKTAHSSRGARDDENGGADEDTIYSSLFMSDTLRRGVEESVVRPALSEEGYAAGLSSPSRHIDEGLDVFERTIKQFAHSVRGRISNVSIILRIPPLGERIVPGREPPDGSLELLVFFEGGFELEDMCSDPDGDLVHKRIRFSGVRAAVYPYGQRRTMRATDEEVEESVDLADVFLCGGRTDEFNNDIVLRFSEGRNRVQGAEAFLDLKVTTKSFFFILSPTQISRLVHVAQALVGAPEGGYTEAESAAAEAAEAAASRVVRFITTMKATCQYVFCVFLPHEDRRGVKEFWNTLQQGDTETSAGGALLSSRRHRLVLHRLLRRTGYYNVHVGGIMLLVQPVTASTSRSEDAFHDVFENHGGRGCSAGISIVEIYELTPESNDEGHPSDTEGGRLILTTKENVENYSERRYRIAIVARTTHPLTLAEASCYSDKLLKKEDNVAAIVMEHVLVKTSGAVLVAELDAGILERLGAFWARLRHVISMIPGTARPSQQQQQQQQLGRRQQQTTNNSFLPSPALSALRQGSQEDLDCLERSLGEGQFTQLLPEQLMGEGSAGCSQETQVTTPYALLRFFTLQLEGLTLEVRFPSSKAPDPDYYGPLTKRLWEQLRKEAEAAAASTTDQASFFGVDGPYLPLTMSVYLKALDVSLGSEGVLEVFLNEGQLTLHDYKECVQSNIVRCVFDTHDKEPCIVVRQRQTQTSDTKWSVAGKAHAPFTEAYEEEETQAENSSLIAVVANISQIHAQLRQDEYLLIFFYLDQVLEVVDAMCRVINAPYEGRTSNDDASLEGMVEGFVSAPSDTSIAVEDPLQYSSTEYDPITTSISIRLRVEKGTIRLWAPRLSSAGCSIGDPLWRCLPREERHGIDKEHLYHLYNVTVSKVFVFAFHQASMRLAKTALHARAFDFCLQERLCGAKMAYVEFPWPAEHASSPKWGGVATLLQSYSALYNRSHNIRVRPPGAGSTESSRTRHAVGVSLCRHRNVEDHTEAYDVALHLDRISVLHQTAHEGDHWLFVLLNYLSDPNDDRLNAAVAEKEVMGAATSK</sequence>
<comment type="caution">
    <text evidence="13">The sequence shown here is derived from an EMBL/GenBank/DDBJ whole genome shotgun (WGS) entry which is preliminary data.</text>
</comment>
<dbReference type="GO" id="GO:0000045">
    <property type="term" value="P:autophagosome assembly"/>
    <property type="evidence" value="ECO:0007669"/>
    <property type="project" value="TreeGrafter"/>
</dbReference>
<dbReference type="VEuPathDB" id="TriTrypDB:TRSC58_05331"/>
<dbReference type="GO" id="GO:0043495">
    <property type="term" value="F:protein-membrane adaptor activity"/>
    <property type="evidence" value="ECO:0007669"/>
    <property type="project" value="TreeGrafter"/>
</dbReference>
<evidence type="ECO:0000256" key="1">
    <source>
        <dbReference type="ARBA" id="ARBA00004406"/>
    </source>
</evidence>
<keyword evidence="8" id="KW-0445">Lipid transport</keyword>
<keyword evidence="5" id="KW-0813">Transport</keyword>
<protein>
    <recommendedName>
        <fullName evidence="4">Autophagy-related protein 2</fullName>
    </recommendedName>
</protein>
<dbReference type="GO" id="GO:0005789">
    <property type="term" value="C:endoplasmic reticulum membrane"/>
    <property type="evidence" value="ECO:0007669"/>
    <property type="project" value="UniProtKB-SubCell"/>
</dbReference>
<keyword evidence="9" id="KW-0472">Membrane</keyword>
<dbReference type="AlphaFoldDB" id="A0A061J115"/>
<dbReference type="GO" id="GO:0006869">
    <property type="term" value="P:lipid transport"/>
    <property type="evidence" value="ECO:0007669"/>
    <property type="project" value="UniProtKB-KW"/>
</dbReference>
<evidence type="ECO:0000313" key="14">
    <source>
        <dbReference type="Proteomes" id="UP000031737"/>
    </source>
</evidence>
<dbReference type="GO" id="GO:0061908">
    <property type="term" value="C:phagophore"/>
    <property type="evidence" value="ECO:0007669"/>
    <property type="project" value="TreeGrafter"/>
</dbReference>
<comment type="similarity">
    <text evidence="3">Belongs to the ATG2 family.</text>
</comment>
<comment type="catalytic activity">
    <reaction evidence="10">
        <text>a 1,2-diacyl-sn-glycero-3-phospho-L-serine(in) = a 1,2-diacyl-sn-glycero-3-phospho-L-serine(out)</text>
        <dbReference type="Rhea" id="RHEA:38663"/>
        <dbReference type="ChEBI" id="CHEBI:57262"/>
    </reaction>
</comment>
<gene>
    <name evidence="13" type="ORF">TRSC58_05331</name>
</gene>
<keyword evidence="6" id="KW-0256">Endoplasmic reticulum</keyword>
<dbReference type="PANTHER" id="PTHR13190:SF1">
    <property type="entry name" value="AUTOPHAGY-RELATED 2, ISOFORM A"/>
    <property type="match status" value="1"/>
</dbReference>
<evidence type="ECO:0000256" key="3">
    <source>
        <dbReference type="ARBA" id="ARBA00009714"/>
    </source>
</evidence>
<evidence type="ECO:0000313" key="13">
    <source>
        <dbReference type="EMBL" id="ESL06987.1"/>
    </source>
</evidence>
<dbReference type="PANTHER" id="PTHR13190">
    <property type="entry name" value="AUTOPHAGY-RELATED 2, ISOFORM A"/>
    <property type="match status" value="1"/>
</dbReference>
<evidence type="ECO:0000256" key="4">
    <source>
        <dbReference type="ARBA" id="ARBA00018070"/>
    </source>
</evidence>
<keyword evidence="14" id="KW-1185">Reference proteome</keyword>
<dbReference type="GO" id="GO:0061723">
    <property type="term" value="P:glycophagy"/>
    <property type="evidence" value="ECO:0007669"/>
    <property type="project" value="TreeGrafter"/>
</dbReference>
<evidence type="ECO:0000256" key="10">
    <source>
        <dbReference type="ARBA" id="ARBA00024479"/>
    </source>
</evidence>
<feature type="region of interest" description="Disordered" evidence="12">
    <location>
        <begin position="124"/>
        <end position="160"/>
    </location>
</feature>
<feature type="compositionally biased region" description="Basic and acidic residues" evidence="12">
    <location>
        <begin position="132"/>
        <end position="156"/>
    </location>
</feature>
<dbReference type="GO" id="GO:0034045">
    <property type="term" value="C:phagophore assembly site membrane"/>
    <property type="evidence" value="ECO:0007669"/>
    <property type="project" value="UniProtKB-SubCell"/>
</dbReference>
<keyword evidence="7" id="KW-0072">Autophagy</keyword>
<evidence type="ECO:0000256" key="2">
    <source>
        <dbReference type="ARBA" id="ARBA00004623"/>
    </source>
</evidence>
<dbReference type="OrthoDB" id="273029at2759"/>
<evidence type="ECO:0000256" key="12">
    <source>
        <dbReference type="SAM" id="MobiDB-lite"/>
    </source>
</evidence>
<reference evidence="13 14" key="1">
    <citation type="submission" date="2013-07" db="EMBL/GenBank/DDBJ databases">
        <authorList>
            <person name="Stoco P.H."/>
            <person name="Wagner G."/>
            <person name="Gerber A."/>
            <person name="Zaha A."/>
            <person name="Thompson C."/>
            <person name="Bartholomeu D.C."/>
            <person name="Luckemeyer D.D."/>
            <person name="Bahia D."/>
            <person name="Loreto E."/>
            <person name="Prestes E.B."/>
            <person name="Lima F.M."/>
            <person name="Rodrigues-Luiz G."/>
            <person name="Vallejo G.A."/>
            <person name="Filho J.F."/>
            <person name="Monteiro K.M."/>
            <person name="Tyler K.M."/>
            <person name="de Almeida L.G."/>
            <person name="Ortiz M.F."/>
            <person name="Siervo M.A."/>
            <person name="de Moraes M.H."/>
            <person name="Cunha O.L."/>
            <person name="Mendonca-Neto R."/>
            <person name="Silva R."/>
            <person name="Teixeira S.M."/>
            <person name="Murta S.M."/>
            <person name="Sincero T.C."/>
            <person name="Mendes T.A."/>
            <person name="Urmenyi T.P."/>
            <person name="Silva V.G."/>
            <person name="da Rocha W.D."/>
            <person name="Andersson B."/>
            <person name="Romanha A.J."/>
            <person name="Steindel M."/>
            <person name="de Vasconcelos A.T."/>
            <person name="Grisard E.C."/>
        </authorList>
    </citation>
    <scope>NUCLEOTIDE SEQUENCE [LARGE SCALE GENOMIC DNA]</scope>
    <source>
        <strain evidence="13 14">SC58</strain>
    </source>
</reference>
<evidence type="ECO:0000256" key="9">
    <source>
        <dbReference type="ARBA" id="ARBA00023136"/>
    </source>
</evidence>
<dbReference type="GO" id="GO:0032266">
    <property type="term" value="F:phosphatidylinositol-3-phosphate binding"/>
    <property type="evidence" value="ECO:0007669"/>
    <property type="project" value="TreeGrafter"/>
</dbReference>
<evidence type="ECO:0000256" key="6">
    <source>
        <dbReference type="ARBA" id="ARBA00022824"/>
    </source>
</evidence>
<accession>A0A061J115</accession>
<dbReference type="GO" id="GO:0061709">
    <property type="term" value="P:reticulophagy"/>
    <property type="evidence" value="ECO:0007669"/>
    <property type="project" value="TreeGrafter"/>
</dbReference>
<evidence type="ECO:0000256" key="8">
    <source>
        <dbReference type="ARBA" id="ARBA00023055"/>
    </source>
</evidence>
<dbReference type="Proteomes" id="UP000031737">
    <property type="component" value="Unassembled WGS sequence"/>
</dbReference>
<name>A0A061J115_TRYRA</name>
<proteinExistence type="inferred from homology"/>
<organism evidence="13 14">
    <name type="scientific">Trypanosoma rangeli SC58</name>
    <dbReference type="NCBI Taxonomy" id="429131"/>
    <lineage>
        <taxon>Eukaryota</taxon>
        <taxon>Discoba</taxon>
        <taxon>Euglenozoa</taxon>
        <taxon>Kinetoplastea</taxon>
        <taxon>Metakinetoplastina</taxon>
        <taxon>Trypanosomatida</taxon>
        <taxon>Trypanosomatidae</taxon>
        <taxon>Trypanosoma</taxon>
        <taxon>Herpetosoma</taxon>
    </lineage>
</organism>
<evidence type="ECO:0000256" key="11">
    <source>
        <dbReference type="ARBA" id="ARBA00024615"/>
    </source>
</evidence>